<dbReference type="EMBL" id="FMHW01000002">
    <property type="protein sequence ID" value="SCL36482.1"/>
    <property type="molecule type" value="Genomic_DNA"/>
</dbReference>
<sequence>MDGKSRQPVLWAVALGVAATVAYLAFLGWDRKKDVDPVTGAETGPYEAWQVVGLGLVVAAMAFVAGRQHQVVPALVGIPAGLTLAFVVAAVTSPDADLWLVGAVLVALGSAAGTALVALIGRSTTSRSSA</sequence>
<feature type="transmembrane region" description="Helical" evidence="1">
    <location>
        <begin position="72"/>
        <end position="92"/>
    </location>
</feature>
<keyword evidence="1" id="KW-0812">Transmembrane</keyword>
<reference evidence="3" key="1">
    <citation type="submission" date="2016-06" db="EMBL/GenBank/DDBJ databases">
        <authorList>
            <person name="Varghese N."/>
            <person name="Submissions Spin"/>
        </authorList>
    </citation>
    <scope>NUCLEOTIDE SEQUENCE [LARGE SCALE GENOMIC DNA]</scope>
    <source>
        <strain evidence="3">DSM 43817</strain>
    </source>
</reference>
<accession>A0A1C6T4J0</accession>
<evidence type="ECO:0000313" key="3">
    <source>
        <dbReference type="Proteomes" id="UP000198959"/>
    </source>
</evidence>
<evidence type="ECO:0000256" key="1">
    <source>
        <dbReference type="SAM" id="Phobius"/>
    </source>
</evidence>
<proteinExistence type="predicted"/>
<dbReference type="OrthoDB" id="4246695at2"/>
<name>A0A1C6T4J0_9ACTN</name>
<feature type="transmembrane region" description="Helical" evidence="1">
    <location>
        <begin position="9"/>
        <end position="28"/>
    </location>
</feature>
<dbReference type="Proteomes" id="UP000198959">
    <property type="component" value="Unassembled WGS sequence"/>
</dbReference>
<feature type="transmembrane region" description="Helical" evidence="1">
    <location>
        <begin position="98"/>
        <end position="120"/>
    </location>
</feature>
<organism evidence="2 3">
    <name type="scientific">Micromonospora pallida</name>
    <dbReference type="NCBI Taxonomy" id="145854"/>
    <lineage>
        <taxon>Bacteria</taxon>
        <taxon>Bacillati</taxon>
        <taxon>Actinomycetota</taxon>
        <taxon>Actinomycetes</taxon>
        <taxon>Micromonosporales</taxon>
        <taxon>Micromonosporaceae</taxon>
        <taxon>Micromonospora</taxon>
    </lineage>
</organism>
<feature type="transmembrane region" description="Helical" evidence="1">
    <location>
        <begin position="48"/>
        <end position="65"/>
    </location>
</feature>
<keyword evidence="1" id="KW-0472">Membrane</keyword>
<dbReference type="RefSeq" id="WP_091646954.1">
    <property type="nucleotide sequence ID" value="NZ_FMHW01000002.1"/>
</dbReference>
<keyword evidence="1" id="KW-1133">Transmembrane helix</keyword>
<protein>
    <submittedName>
        <fullName evidence="2">Uncharacterized protein</fullName>
    </submittedName>
</protein>
<gene>
    <name evidence="2" type="ORF">GA0074692_4363</name>
</gene>
<keyword evidence="3" id="KW-1185">Reference proteome</keyword>
<dbReference type="AlphaFoldDB" id="A0A1C6T4J0"/>
<evidence type="ECO:0000313" key="2">
    <source>
        <dbReference type="EMBL" id="SCL36482.1"/>
    </source>
</evidence>